<dbReference type="PROSITE" id="PS51462">
    <property type="entry name" value="NUDIX"/>
    <property type="match status" value="1"/>
</dbReference>
<dbReference type="EMBL" id="JAUTBK010000002">
    <property type="protein sequence ID" value="MDQ1209266.1"/>
    <property type="molecule type" value="Genomic_DNA"/>
</dbReference>
<sequence length="162" mass="18891">MWLPDQIFKTVISSTPLISIDLVVRNEKNEVLLGKRLNAPAKGFWFVPGGRIQKDEKLDDAFTRLIKEELGTEVAIKRSEANFLGVYEHFYKENVFDHTATTHYVVLGYEIQLHQNQVISLPKIQHEDYMWMNEQELLDNGLVHVYSKNYLILPRLEHNTHG</sequence>
<evidence type="ECO:0000256" key="2">
    <source>
        <dbReference type="ARBA" id="ARBA00022723"/>
    </source>
</evidence>
<evidence type="ECO:0000313" key="6">
    <source>
        <dbReference type="EMBL" id="MDQ1209266.1"/>
    </source>
</evidence>
<dbReference type="InterPro" id="IPR015797">
    <property type="entry name" value="NUDIX_hydrolase-like_dom_sf"/>
</dbReference>
<dbReference type="RefSeq" id="WP_307003657.1">
    <property type="nucleotide sequence ID" value="NZ_JAUTBK010000002.1"/>
</dbReference>
<proteinExistence type="predicted"/>
<dbReference type="InterPro" id="IPR020084">
    <property type="entry name" value="NUDIX_hydrolase_CS"/>
</dbReference>
<dbReference type="InterPro" id="IPR033715">
    <property type="entry name" value="GDPMH"/>
</dbReference>
<gene>
    <name evidence="6" type="ORF">QE380_002189</name>
</gene>
<dbReference type="InterPro" id="IPR000086">
    <property type="entry name" value="NUDIX_hydrolase_dom"/>
</dbReference>
<dbReference type="GO" id="GO:0016787">
    <property type="term" value="F:hydrolase activity"/>
    <property type="evidence" value="ECO:0007669"/>
    <property type="project" value="UniProtKB-KW"/>
</dbReference>
<keyword evidence="3 6" id="KW-0378">Hydrolase</keyword>
<name>A0ABU0UXH9_ACIBI</name>
<evidence type="ECO:0000313" key="7">
    <source>
        <dbReference type="Proteomes" id="UP001233360"/>
    </source>
</evidence>
<feature type="domain" description="Nudix hydrolase" evidence="5">
    <location>
        <begin position="13"/>
        <end position="156"/>
    </location>
</feature>
<accession>A0ABU0UXH9</accession>
<evidence type="ECO:0000256" key="1">
    <source>
        <dbReference type="ARBA" id="ARBA00001946"/>
    </source>
</evidence>
<protein>
    <submittedName>
        <fullName evidence="6">Colanic acid biosynthesis protein WcaH</fullName>
        <ecNumber evidence="6">3.6.1.-</ecNumber>
    </submittedName>
</protein>
<dbReference type="PROSITE" id="PS00893">
    <property type="entry name" value="NUDIX_BOX"/>
    <property type="match status" value="1"/>
</dbReference>
<dbReference type="Pfam" id="PF00293">
    <property type="entry name" value="NUDIX"/>
    <property type="match status" value="1"/>
</dbReference>
<dbReference type="CDD" id="cd03430">
    <property type="entry name" value="NUDIX_GDPMH_NudD"/>
    <property type="match status" value="1"/>
</dbReference>
<dbReference type="PIRSF" id="PIRSF037599">
    <property type="entry name" value="GDPMH"/>
    <property type="match status" value="1"/>
</dbReference>
<reference evidence="6 7" key="1">
    <citation type="submission" date="2023-07" db="EMBL/GenBank/DDBJ databases">
        <title>Functional and genomic diversity of the sorghum phyllosphere microbiome.</title>
        <authorList>
            <person name="Shade A."/>
        </authorList>
    </citation>
    <scope>NUCLEOTIDE SEQUENCE [LARGE SCALE GENOMIC DNA]</scope>
    <source>
        <strain evidence="6 7">SORGH_AS_0887</strain>
    </source>
</reference>
<comment type="cofactor">
    <cofactor evidence="1">
        <name>Mg(2+)</name>
        <dbReference type="ChEBI" id="CHEBI:18420"/>
    </cofactor>
</comment>
<dbReference type="PANTHER" id="PTHR43046:SF12">
    <property type="entry name" value="GDP-MANNOSE MANNOSYL HYDROLASE"/>
    <property type="match status" value="1"/>
</dbReference>
<dbReference type="EC" id="3.6.1.-" evidence="6"/>
<keyword evidence="4" id="KW-0460">Magnesium</keyword>
<dbReference type="Gene3D" id="3.90.79.10">
    <property type="entry name" value="Nucleoside Triphosphate Pyrophosphohydrolase"/>
    <property type="match status" value="1"/>
</dbReference>
<evidence type="ECO:0000256" key="4">
    <source>
        <dbReference type="ARBA" id="ARBA00022842"/>
    </source>
</evidence>
<evidence type="ECO:0000259" key="5">
    <source>
        <dbReference type="PROSITE" id="PS51462"/>
    </source>
</evidence>
<dbReference type="SUPFAM" id="SSF55811">
    <property type="entry name" value="Nudix"/>
    <property type="match status" value="1"/>
</dbReference>
<dbReference type="Proteomes" id="UP001233360">
    <property type="component" value="Unassembled WGS sequence"/>
</dbReference>
<keyword evidence="7" id="KW-1185">Reference proteome</keyword>
<dbReference type="NCBIfam" id="NF011963">
    <property type="entry name" value="PRK15434.1"/>
    <property type="match status" value="1"/>
</dbReference>
<comment type="caution">
    <text evidence="6">The sequence shown here is derived from an EMBL/GenBank/DDBJ whole genome shotgun (WGS) entry which is preliminary data.</text>
</comment>
<keyword evidence="2" id="KW-0479">Metal-binding</keyword>
<evidence type="ECO:0000256" key="3">
    <source>
        <dbReference type="ARBA" id="ARBA00022801"/>
    </source>
</evidence>
<dbReference type="PANTHER" id="PTHR43046">
    <property type="entry name" value="GDP-MANNOSE MANNOSYL HYDROLASE"/>
    <property type="match status" value="1"/>
</dbReference>
<organism evidence="6 7">
    <name type="scientific">Acinetobacter baylyi</name>
    <dbReference type="NCBI Taxonomy" id="202950"/>
    <lineage>
        <taxon>Bacteria</taxon>
        <taxon>Pseudomonadati</taxon>
        <taxon>Pseudomonadota</taxon>
        <taxon>Gammaproteobacteria</taxon>
        <taxon>Moraxellales</taxon>
        <taxon>Moraxellaceae</taxon>
        <taxon>Acinetobacter</taxon>
    </lineage>
</organism>